<dbReference type="CDD" id="cd02440">
    <property type="entry name" value="AdoMet_MTases"/>
    <property type="match status" value="1"/>
</dbReference>
<dbReference type="InterPro" id="IPR029063">
    <property type="entry name" value="SAM-dependent_MTases_sf"/>
</dbReference>
<feature type="compositionally biased region" description="Acidic residues" evidence="5">
    <location>
        <begin position="76"/>
        <end position="90"/>
    </location>
</feature>
<evidence type="ECO:0000313" key="8">
    <source>
        <dbReference type="Proteomes" id="UP000245884"/>
    </source>
</evidence>
<organism evidence="7 8">
    <name type="scientific">Jaminaea rosea</name>
    <dbReference type="NCBI Taxonomy" id="1569628"/>
    <lineage>
        <taxon>Eukaryota</taxon>
        <taxon>Fungi</taxon>
        <taxon>Dikarya</taxon>
        <taxon>Basidiomycota</taxon>
        <taxon>Ustilaginomycotina</taxon>
        <taxon>Exobasidiomycetes</taxon>
        <taxon>Microstromatales</taxon>
        <taxon>Microstromatales incertae sedis</taxon>
        <taxon>Jaminaea</taxon>
    </lineage>
</organism>
<reference evidence="7 8" key="1">
    <citation type="journal article" date="2018" name="Mol. Biol. Evol.">
        <title>Broad Genomic Sampling Reveals a Smut Pathogenic Ancestry of the Fungal Clade Ustilaginomycotina.</title>
        <authorList>
            <person name="Kijpornyongpan T."/>
            <person name="Mondo S.J."/>
            <person name="Barry K."/>
            <person name="Sandor L."/>
            <person name="Lee J."/>
            <person name="Lipzen A."/>
            <person name="Pangilinan J."/>
            <person name="LaButti K."/>
            <person name="Hainaut M."/>
            <person name="Henrissat B."/>
            <person name="Grigoriev I.V."/>
            <person name="Spatafora J.W."/>
            <person name="Aime M.C."/>
        </authorList>
    </citation>
    <scope>NUCLEOTIDE SEQUENCE [LARGE SCALE GENOMIC DNA]</scope>
    <source>
        <strain evidence="7 8">MCA 5214</strain>
    </source>
</reference>
<dbReference type="EMBL" id="KZ819669">
    <property type="protein sequence ID" value="PWN27052.1"/>
    <property type="molecule type" value="Genomic_DNA"/>
</dbReference>
<name>A0A316UP28_9BASI</name>
<keyword evidence="4" id="KW-0040">ANK repeat</keyword>
<dbReference type="PROSITE" id="PS50088">
    <property type="entry name" value="ANK_REPEAT"/>
    <property type="match status" value="1"/>
</dbReference>
<dbReference type="SMART" id="SM00248">
    <property type="entry name" value="ANK"/>
    <property type="match status" value="2"/>
</dbReference>
<keyword evidence="8" id="KW-1185">Reference proteome</keyword>
<proteinExistence type="predicted"/>
<keyword evidence="2" id="KW-0808">Transferase</keyword>
<gene>
    <name evidence="7" type="ORF">BDZ90DRAFT_221006</name>
</gene>
<feature type="repeat" description="ANK" evidence="4">
    <location>
        <begin position="2"/>
        <end position="34"/>
    </location>
</feature>
<dbReference type="GO" id="GO:0019702">
    <property type="term" value="F:protein arginine N5-methyltransferase activity"/>
    <property type="evidence" value="ECO:0007669"/>
    <property type="project" value="TreeGrafter"/>
</dbReference>
<dbReference type="InterPro" id="IPR051038">
    <property type="entry name" value="RMT2/GAMT_Mtase"/>
</dbReference>
<evidence type="ECO:0000256" key="3">
    <source>
        <dbReference type="ARBA" id="ARBA00022691"/>
    </source>
</evidence>
<protein>
    <recommendedName>
        <fullName evidence="6">RMT2 domain-containing protein</fullName>
    </recommendedName>
</protein>
<dbReference type="AlphaFoldDB" id="A0A316UP28"/>
<dbReference type="Proteomes" id="UP000245884">
    <property type="component" value="Unassembled WGS sequence"/>
</dbReference>
<evidence type="ECO:0000256" key="1">
    <source>
        <dbReference type="ARBA" id="ARBA00022603"/>
    </source>
</evidence>
<evidence type="ECO:0000256" key="5">
    <source>
        <dbReference type="SAM" id="MobiDB-lite"/>
    </source>
</evidence>
<dbReference type="InterPro" id="IPR036770">
    <property type="entry name" value="Ankyrin_rpt-contain_sf"/>
</dbReference>
<dbReference type="Pfam" id="PF12796">
    <property type="entry name" value="Ank_2"/>
    <property type="match status" value="1"/>
</dbReference>
<keyword evidence="3" id="KW-0949">S-adenosyl-L-methionine</keyword>
<feature type="domain" description="RMT2" evidence="6">
    <location>
        <begin position="92"/>
        <end position="336"/>
    </location>
</feature>
<evidence type="ECO:0000259" key="6">
    <source>
        <dbReference type="PROSITE" id="PS51559"/>
    </source>
</evidence>
<dbReference type="GO" id="GO:0005737">
    <property type="term" value="C:cytoplasm"/>
    <property type="evidence" value="ECO:0007669"/>
    <property type="project" value="TreeGrafter"/>
</dbReference>
<accession>A0A316UP28</accession>
<dbReference type="InterPro" id="IPR026480">
    <property type="entry name" value="RMT2_dom"/>
</dbReference>
<dbReference type="PANTHER" id="PTHR32379">
    <property type="entry name" value="GUANIDINOACETATE N-METHYLTRANSFERASE"/>
    <property type="match status" value="1"/>
</dbReference>
<dbReference type="GeneID" id="37026280"/>
<dbReference type="GO" id="GO:0005634">
    <property type="term" value="C:nucleus"/>
    <property type="evidence" value="ECO:0007669"/>
    <property type="project" value="TreeGrafter"/>
</dbReference>
<dbReference type="PROSITE" id="PS50297">
    <property type="entry name" value="ANK_REP_REGION"/>
    <property type="match status" value="1"/>
</dbReference>
<dbReference type="OrthoDB" id="19014at2759"/>
<dbReference type="PROSITE" id="PS51559">
    <property type="entry name" value="SAM_RMT2"/>
    <property type="match status" value="1"/>
</dbReference>
<evidence type="ECO:0000313" key="7">
    <source>
        <dbReference type="EMBL" id="PWN27052.1"/>
    </source>
</evidence>
<dbReference type="PANTHER" id="PTHR32379:SF1">
    <property type="entry name" value="GUANIDINOACETATE N-METHYLTRANSFERASE"/>
    <property type="match status" value="1"/>
</dbReference>
<dbReference type="RefSeq" id="XP_025361664.1">
    <property type="nucleotide sequence ID" value="XM_025504457.1"/>
</dbReference>
<dbReference type="InterPro" id="IPR002110">
    <property type="entry name" value="Ankyrin_rpt"/>
</dbReference>
<feature type="region of interest" description="Disordered" evidence="5">
    <location>
        <begin position="72"/>
        <end position="94"/>
    </location>
</feature>
<evidence type="ECO:0000256" key="4">
    <source>
        <dbReference type="PROSITE-ProRule" id="PRU00023"/>
    </source>
</evidence>
<keyword evidence="1" id="KW-0489">Methyltransferase</keyword>
<dbReference type="GO" id="GO:0032259">
    <property type="term" value="P:methylation"/>
    <property type="evidence" value="ECO:0007669"/>
    <property type="project" value="UniProtKB-KW"/>
</dbReference>
<sequence>MLNWSALHFAAENGHTAVVRYLLANGAIWNAVDVNGFTAGDVAWSANWTQCYAALLEEGVRQGLLGALLEKKAGGEESDEEEDDDGEEAGEVVNDNEGFLKSPLRFVNDPNDPRRARCMDQDDNMVMAGWETEIMRRSAERLCEGLPKRRVVLNVGYGLGIIDDFLQSHSPALHVIIEPHPDVVKYLRTSHPELASAPGVVIIEKTWEAALEDPQLWELAPEGFDAIYADPFAQDYKDLKVFFDRLPDLLRGGDGTEPLSQRARFGFFHGLAATNRFLYDVYTRLVELDLRDIGLETEWEAVKVDMDDAEEVWEGVRRKYWTLDEYRLPTCRMGVI</sequence>
<dbReference type="Gene3D" id="1.25.40.20">
    <property type="entry name" value="Ankyrin repeat-containing domain"/>
    <property type="match status" value="1"/>
</dbReference>
<dbReference type="STRING" id="1569628.A0A316UP28"/>
<dbReference type="Gene3D" id="3.40.50.150">
    <property type="entry name" value="Vaccinia Virus protein VP39"/>
    <property type="match status" value="1"/>
</dbReference>
<evidence type="ECO:0000256" key="2">
    <source>
        <dbReference type="ARBA" id="ARBA00022679"/>
    </source>
</evidence>
<dbReference type="SUPFAM" id="SSF48403">
    <property type="entry name" value="Ankyrin repeat"/>
    <property type="match status" value="1"/>
</dbReference>
<dbReference type="SUPFAM" id="SSF53335">
    <property type="entry name" value="S-adenosyl-L-methionine-dependent methyltransferases"/>
    <property type="match status" value="1"/>
</dbReference>